<evidence type="ECO:0000313" key="2">
    <source>
        <dbReference type="Proteomes" id="UP000009131"/>
    </source>
</evidence>
<comment type="caution">
    <text evidence="1">The sequence shown here is derived from an EMBL/GenBank/DDBJ whole genome shotgun (WGS) entry which is preliminary data.</text>
</comment>
<dbReference type="EMBL" id="BABT02000034">
    <property type="protein sequence ID" value="GAA94418.1"/>
    <property type="molecule type" value="Genomic_DNA"/>
</dbReference>
<dbReference type="RefSeq" id="XP_014565837.1">
    <property type="nucleotide sequence ID" value="XM_014710351.1"/>
</dbReference>
<reference evidence="1 2" key="2">
    <citation type="journal article" date="2012" name="Open Biol.">
        <title>Characteristics of nucleosomes and linker DNA regions on the genome of the basidiomycete Mixia osmundae revealed by mono- and dinucleosome mapping.</title>
        <authorList>
            <person name="Nishida H."/>
            <person name="Kondo S."/>
            <person name="Matsumoto T."/>
            <person name="Suzuki Y."/>
            <person name="Yoshikawa H."/>
            <person name="Taylor T.D."/>
            <person name="Sugiyama J."/>
        </authorList>
    </citation>
    <scope>NUCLEOTIDE SEQUENCE [LARGE SCALE GENOMIC DNA]</scope>
    <source>
        <strain evidence="2">CBS 9802 / IAM 14324 / JCM 22182 / KY 12970</strain>
    </source>
</reference>
<dbReference type="AlphaFoldDB" id="G7DV08"/>
<dbReference type="HOGENOM" id="CLU_900419_0_0_1"/>
<sequence>MGNAAILRMQYWAPLRLRRHYTDRETDENRAASAAREPKDTRHIFYRPCLGLIAGQYITTERWACSIPPGVDIITVSKGFGTGVWLTGQFTAFCLSERARELHLQYPPLASIDTLDNLPDWAADEAGFIRWYLQEDKRWNWLNDPNTFRIDPRTLRTLDVRLSYARGEALSMPQDVSRTNAANRITDRARWLTPYHLTARGYYEALNVTAADPFSACHGDWFNPVGICPELHTLFAERLRDADQWHLSLPDRASFCPSRYRLRRSLLLQHHATRLRMQQTFTMQSCSIQQDWYGIYSLHDQTSPHSGWL</sequence>
<organism evidence="1 2">
    <name type="scientific">Mixia osmundae (strain CBS 9802 / IAM 14324 / JCM 22182 / KY 12970)</name>
    <dbReference type="NCBI Taxonomy" id="764103"/>
    <lineage>
        <taxon>Eukaryota</taxon>
        <taxon>Fungi</taxon>
        <taxon>Dikarya</taxon>
        <taxon>Basidiomycota</taxon>
        <taxon>Pucciniomycotina</taxon>
        <taxon>Mixiomycetes</taxon>
        <taxon>Mixiales</taxon>
        <taxon>Mixiaceae</taxon>
        <taxon>Mixia</taxon>
    </lineage>
</organism>
<protein>
    <submittedName>
        <fullName evidence="1">Uncharacterized protein</fullName>
    </submittedName>
</protein>
<reference evidence="1 2" key="1">
    <citation type="journal article" date="2011" name="J. Gen. Appl. Microbiol.">
        <title>Draft genome sequencing of the enigmatic basidiomycete Mixia osmundae.</title>
        <authorList>
            <person name="Nishida H."/>
            <person name="Nagatsuka Y."/>
            <person name="Sugiyama J."/>
        </authorList>
    </citation>
    <scope>NUCLEOTIDE SEQUENCE [LARGE SCALE GENOMIC DNA]</scope>
    <source>
        <strain evidence="2">CBS 9802 / IAM 14324 / JCM 22182 / KY 12970</strain>
    </source>
</reference>
<evidence type="ECO:0000313" key="1">
    <source>
        <dbReference type="EMBL" id="GAA94418.1"/>
    </source>
</evidence>
<keyword evidence="2" id="KW-1185">Reference proteome</keyword>
<proteinExistence type="predicted"/>
<gene>
    <name evidence="1" type="primary">Mo01070</name>
    <name evidence="1" type="ORF">E5Q_01070</name>
</gene>
<name>G7DV08_MIXOS</name>
<dbReference type="InParanoid" id="G7DV08"/>
<dbReference type="Proteomes" id="UP000009131">
    <property type="component" value="Unassembled WGS sequence"/>
</dbReference>
<accession>G7DV08</accession>